<dbReference type="CDD" id="cd00761">
    <property type="entry name" value="Glyco_tranf_GTA_type"/>
    <property type="match status" value="1"/>
</dbReference>
<proteinExistence type="predicted"/>
<evidence type="ECO:0000313" key="3">
    <source>
        <dbReference type="Proteomes" id="UP000198702"/>
    </source>
</evidence>
<dbReference type="Pfam" id="PF13712">
    <property type="entry name" value="Glyco_tranf_2_5"/>
    <property type="match status" value="1"/>
</dbReference>
<dbReference type="EMBL" id="FOQZ01000008">
    <property type="protein sequence ID" value="SFI76460.1"/>
    <property type="molecule type" value="Genomic_DNA"/>
</dbReference>
<feature type="domain" description="Streptomycin biosynthesis protein StrF" evidence="1">
    <location>
        <begin position="41"/>
        <end position="185"/>
    </location>
</feature>
<dbReference type="InterPro" id="IPR059123">
    <property type="entry name" value="StrF_dom"/>
</dbReference>
<dbReference type="GO" id="GO:0016740">
    <property type="term" value="F:transferase activity"/>
    <property type="evidence" value="ECO:0007669"/>
    <property type="project" value="UniProtKB-KW"/>
</dbReference>
<name>A0A7Z7CZR1_9MICO</name>
<evidence type="ECO:0000313" key="2">
    <source>
        <dbReference type="EMBL" id="SFI76460.1"/>
    </source>
</evidence>
<comment type="caution">
    <text evidence="2">The sequence shown here is derived from an EMBL/GenBank/DDBJ whole genome shotgun (WGS) entry which is preliminary data.</text>
</comment>
<organism evidence="2 3">
    <name type="scientific">Microbacterium saccharophilum</name>
    <dbReference type="NCBI Taxonomy" id="1213358"/>
    <lineage>
        <taxon>Bacteria</taxon>
        <taxon>Bacillati</taxon>
        <taxon>Actinomycetota</taxon>
        <taxon>Actinomycetes</taxon>
        <taxon>Micrococcales</taxon>
        <taxon>Microbacteriaceae</taxon>
        <taxon>Microbacterium</taxon>
    </lineage>
</organism>
<dbReference type="AlphaFoldDB" id="A0A7Z7CZR1"/>
<reference evidence="2 3" key="1">
    <citation type="submission" date="2016-10" db="EMBL/GenBank/DDBJ databases">
        <authorList>
            <person name="Varghese N."/>
            <person name="Submissions S."/>
        </authorList>
    </citation>
    <scope>NUCLEOTIDE SEQUENCE [LARGE SCALE GENOMIC DNA]</scope>
    <source>
        <strain evidence="2 3">UNC380MFSha3.1</strain>
    </source>
</reference>
<dbReference type="Proteomes" id="UP000198702">
    <property type="component" value="Unassembled WGS sequence"/>
</dbReference>
<gene>
    <name evidence="2" type="ORF">SAMN04487751_2913</name>
</gene>
<accession>A0A7Z7CZR1</accession>
<protein>
    <submittedName>
        <fullName evidence="2">Glycosyltransferase like family protein</fullName>
    </submittedName>
</protein>
<keyword evidence="2" id="KW-0808">Transferase</keyword>
<sequence>MHAMIPAARTPVSIVCVYNDPEVLGACLGRSVTDGRAAAPATDLIAVDNRDGSFATAAAALNHGASQARHSVVVFAHQDVYLHSLVRLEEVAHVLMASPDIGVIGAVGIDDGGRIVGRIRDRIMALGEPAPEPRDVESMDEVLFALRRTDAVAEPLADVADLGWHAYAVEYSARVRRRGLRATVADIPLTHNSLTTNLQHLDRAHAWIGASYPELLPLQTTCGTIRRPGIHPSVDVVRRRVSGMRTWTRESLVVRSLAVDAVIADIRFLIDDVVRLTGARSLRALDVIQDAAAPTSLQGIVRHEVPYSAASVTADQARREIAGRHHDQAIVVTNLREADLMTLVEGARPDVVGVSEGAGMWALFGVDAERVAPLWSGRRQRPFAGLVPPRRPR</sequence>
<dbReference type="InterPro" id="IPR029044">
    <property type="entry name" value="Nucleotide-diphossugar_trans"/>
</dbReference>
<dbReference type="Gene3D" id="3.90.550.10">
    <property type="entry name" value="Spore Coat Polysaccharide Biosynthesis Protein SpsA, Chain A"/>
    <property type="match status" value="1"/>
</dbReference>
<dbReference type="RefSeq" id="WP_028497258.1">
    <property type="nucleotide sequence ID" value="NZ_FOQZ01000008.1"/>
</dbReference>
<dbReference type="SUPFAM" id="SSF53448">
    <property type="entry name" value="Nucleotide-diphospho-sugar transferases"/>
    <property type="match status" value="1"/>
</dbReference>
<evidence type="ECO:0000259" key="1">
    <source>
        <dbReference type="Pfam" id="PF13712"/>
    </source>
</evidence>